<feature type="compositionally biased region" description="Basic and acidic residues" evidence="1">
    <location>
        <begin position="356"/>
        <end position="369"/>
    </location>
</feature>
<proteinExistence type="predicted"/>
<dbReference type="AlphaFoldDB" id="A0A0F4ZEL2"/>
<feature type="compositionally biased region" description="Basic and acidic residues" evidence="1">
    <location>
        <begin position="432"/>
        <end position="443"/>
    </location>
</feature>
<feature type="region of interest" description="Disordered" evidence="1">
    <location>
        <begin position="259"/>
        <end position="377"/>
    </location>
</feature>
<reference evidence="3 4" key="1">
    <citation type="submission" date="2015-03" db="EMBL/GenBank/DDBJ databases">
        <authorList>
            <person name="Radwan O."/>
            <person name="Al-Naeli F.A."/>
            <person name="Rendon G.A."/>
            <person name="Fields C."/>
        </authorList>
    </citation>
    <scope>NUCLEOTIDE SEQUENCE [LARGE SCALE GENOMIC DNA]</scope>
    <source>
        <strain evidence="3">CR-DP1</strain>
    </source>
</reference>
<dbReference type="PANTHER" id="PTHR43433:SF10">
    <property type="entry name" value="AB HYDROLASE-1 DOMAIN-CONTAINING PROTEIN"/>
    <property type="match status" value="1"/>
</dbReference>
<dbReference type="Proteomes" id="UP000033483">
    <property type="component" value="Unassembled WGS sequence"/>
</dbReference>
<feature type="compositionally biased region" description="Basic residues" evidence="1">
    <location>
        <begin position="14"/>
        <end position="26"/>
    </location>
</feature>
<dbReference type="InterPro" id="IPR000073">
    <property type="entry name" value="AB_hydrolase_1"/>
</dbReference>
<feature type="compositionally biased region" description="Low complexity" evidence="1">
    <location>
        <begin position="828"/>
        <end position="840"/>
    </location>
</feature>
<feature type="compositionally biased region" description="Polar residues" evidence="1">
    <location>
        <begin position="263"/>
        <end position="282"/>
    </location>
</feature>
<evidence type="ECO:0000256" key="1">
    <source>
        <dbReference type="SAM" id="MobiDB-lite"/>
    </source>
</evidence>
<dbReference type="OrthoDB" id="435520at2759"/>
<feature type="compositionally biased region" description="Basic and acidic residues" evidence="1">
    <location>
        <begin position="112"/>
        <end position="204"/>
    </location>
</feature>
<feature type="region of interest" description="Disordered" evidence="1">
    <location>
        <begin position="71"/>
        <end position="224"/>
    </location>
</feature>
<feature type="compositionally biased region" description="Polar residues" evidence="1">
    <location>
        <begin position="841"/>
        <end position="853"/>
    </location>
</feature>
<feature type="region of interest" description="Disordered" evidence="1">
    <location>
        <begin position="1"/>
        <end position="47"/>
    </location>
</feature>
<feature type="compositionally biased region" description="Basic residues" evidence="1">
    <location>
        <begin position="571"/>
        <end position="580"/>
    </location>
</feature>
<feature type="compositionally biased region" description="Polar residues" evidence="1">
    <location>
        <begin position="809"/>
        <end position="818"/>
    </location>
</feature>
<dbReference type="InterPro" id="IPR050471">
    <property type="entry name" value="AB_hydrolase"/>
</dbReference>
<evidence type="ECO:0000313" key="3">
    <source>
        <dbReference type="EMBL" id="KKA28343.1"/>
    </source>
</evidence>
<evidence type="ECO:0000313" key="4">
    <source>
        <dbReference type="Proteomes" id="UP000033483"/>
    </source>
</evidence>
<dbReference type="PANTHER" id="PTHR43433">
    <property type="entry name" value="HYDROLASE, ALPHA/BETA FOLD FAMILY PROTEIN"/>
    <property type="match status" value="1"/>
</dbReference>
<evidence type="ECO:0000259" key="2">
    <source>
        <dbReference type="Pfam" id="PF00561"/>
    </source>
</evidence>
<feature type="region of interest" description="Disordered" evidence="1">
    <location>
        <begin position="809"/>
        <end position="872"/>
    </location>
</feature>
<feature type="domain" description="AB hydrolase-1" evidence="2">
    <location>
        <begin position="683"/>
        <end position="768"/>
    </location>
</feature>
<feature type="compositionally biased region" description="Low complexity" evidence="1">
    <location>
        <begin position="33"/>
        <end position="43"/>
    </location>
</feature>
<protein>
    <recommendedName>
        <fullName evidence="2">AB hydrolase-1 domain-containing protein</fullName>
    </recommendedName>
</protein>
<feature type="compositionally biased region" description="Low complexity" evidence="1">
    <location>
        <begin position="581"/>
        <end position="592"/>
    </location>
</feature>
<gene>
    <name evidence="3" type="ORF">TD95_000176</name>
</gene>
<organism evidence="3 4">
    <name type="scientific">Thielaviopsis punctulata</name>
    <dbReference type="NCBI Taxonomy" id="72032"/>
    <lineage>
        <taxon>Eukaryota</taxon>
        <taxon>Fungi</taxon>
        <taxon>Dikarya</taxon>
        <taxon>Ascomycota</taxon>
        <taxon>Pezizomycotina</taxon>
        <taxon>Sordariomycetes</taxon>
        <taxon>Hypocreomycetidae</taxon>
        <taxon>Microascales</taxon>
        <taxon>Ceratocystidaceae</taxon>
        <taxon>Thielaviopsis</taxon>
    </lineage>
</organism>
<comment type="caution">
    <text evidence="3">The sequence shown here is derived from an EMBL/GenBank/DDBJ whole genome shotgun (WGS) entry which is preliminary data.</text>
</comment>
<dbReference type="EMBL" id="LAEV01001332">
    <property type="protein sequence ID" value="KKA28343.1"/>
    <property type="molecule type" value="Genomic_DNA"/>
</dbReference>
<name>A0A0F4ZEL2_9PEZI</name>
<dbReference type="InterPro" id="IPR029058">
    <property type="entry name" value="AB_hydrolase_fold"/>
</dbReference>
<feature type="compositionally biased region" description="Pro residues" evidence="1">
    <location>
        <begin position="81"/>
        <end position="92"/>
    </location>
</feature>
<feature type="region of interest" description="Disordered" evidence="1">
    <location>
        <begin position="413"/>
        <end position="619"/>
    </location>
</feature>
<feature type="compositionally biased region" description="Low complexity" evidence="1">
    <location>
        <begin position="497"/>
        <end position="510"/>
    </location>
</feature>
<accession>A0A0F4ZEL2</accession>
<dbReference type="Gene3D" id="3.40.50.1820">
    <property type="entry name" value="alpha/beta hydrolase"/>
    <property type="match status" value="1"/>
</dbReference>
<feature type="compositionally biased region" description="Basic and acidic residues" evidence="1">
    <location>
        <begin position="318"/>
        <end position="337"/>
    </location>
</feature>
<keyword evidence="4" id="KW-1185">Reference proteome</keyword>
<dbReference type="SUPFAM" id="SSF53474">
    <property type="entry name" value="alpha/beta-Hydrolases"/>
    <property type="match status" value="1"/>
</dbReference>
<sequence>MHLDSIPAVPPIPKHSRPKSLPRHRRVEPPFASSSASPLSSSSRSHDLGLLAPASHEVLNNLIDSFAVISQPSADSDSGIPPHPTRPSPPVPFSDSSIRPEYRSRRSFGRYPDAERKPSGRYPDSERKASARYSDSEKTSSGRYSDSERIPSSRYSDLDSRKSSGRYPDLERKASSRYSDLERKPSARYSDSEKPTGIHSDLDQKPSVNFGPDSRKTSASFGFETTKSSGSFGVDYGAFHSPPVLIDSLDNLAAVPPIIRTSKPPSGYSSLTASRSLSNRDSSGGLRALFHPCSRPSSRGSLCSREDAQSIGNISIDRPSDISRSHTPELRRSRSTESWRPSNPARNSKGLMYMSSKERLREKEYERKRASVGSSSITASAPIIDHASPHHRPSAPLAEIPITEEQISPVVMETPPRRGSSLSPAASACRIPARDSSLRDSSLRRANLALNESSSRKSSTNTSADRPRHHRRGNSSMDAGLFRRAPTDFYHSPDPNTTVTVASSSSTRVSLNRHKSDGFRPYDAPQTPSDLDEGAPFPAVAQNRRRDHSAERSSKRRSARYSSDALEGLKPKRSSSRLKRLSGSAAPSTATSPRDDKKRASATTASEGAPLSGYERPQSADSIDDAVEAYLRSPRLSQKIRHGPTERVISFSEVGDSEGYAVFCCVGMGLTRYITAFYDELALTLKLRLITVDRPGVGESEAYSDGTTTPLSWPDDVYAICQHLKITKFSILAHSAGAIYALATALRMPQHIRGRIHLLAPWIPPSQMNVFGSSHALPPTNAIPTSQRILRALPTPFLKAANSSFMTATSSSITSSLPKTPRRKQRKTTTATQQQQQQQRSSLATNADKQSMDVSADVGRPTTRSGPESMDRVMPDTKVLTAAFDAVADKERQQLYDERLTHAIWELATTGANPAVDLLVCLERRHTIGFRYVDITRPVVIHHGSRDTRVPVDNVRWLGKTMRRCEVRVLEGESHGLMASATVMGSVLMEIAKEWDDLTRGVVRV</sequence>
<dbReference type="Pfam" id="PF00561">
    <property type="entry name" value="Abhydrolase_1"/>
    <property type="match status" value="1"/>
</dbReference>